<dbReference type="PANTHER" id="PTHR23028">
    <property type="entry name" value="ACETYLTRANSFERASE"/>
    <property type="match status" value="1"/>
</dbReference>
<gene>
    <name evidence="3" type="ORF">NDO55_07160</name>
</gene>
<dbReference type="InterPro" id="IPR050879">
    <property type="entry name" value="Acyltransferase_3"/>
</dbReference>
<protein>
    <submittedName>
        <fullName evidence="3">Acyltransferase</fullName>
    </submittedName>
</protein>
<dbReference type="EMBL" id="JAMSHT010000001">
    <property type="protein sequence ID" value="MCM8557597.1"/>
    <property type="molecule type" value="Genomic_DNA"/>
</dbReference>
<dbReference type="PANTHER" id="PTHR23028:SF131">
    <property type="entry name" value="BLR2367 PROTEIN"/>
    <property type="match status" value="1"/>
</dbReference>
<feature type="transmembrane region" description="Helical" evidence="1">
    <location>
        <begin position="199"/>
        <end position="219"/>
    </location>
</feature>
<feature type="transmembrane region" description="Helical" evidence="1">
    <location>
        <begin position="225"/>
        <end position="248"/>
    </location>
</feature>
<comment type="caution">
    <text evidence="3">The sequence shown here is derived from an EMBL/GenBank/DDBJ whole genome shotgun (WGS) entry which is preliminary data.</text>
</comment>
<feature type="transmembrane region" description="Helical" evidence="1">
    <location>
        <begin position="84"/>
        <end position="103"/>
    </location>
</feature>
<accession>A0A9X2ELF4</accession>
<reference evidence="3" key="1">
    <citation type="submission" date="2022-06" db="EMBL/GenBank/DDBJ databases">
        <title>Sphingomicrobium sedimins sp. nov., a marine bacterium isolated from tidal flat.</title>
        <authorList>
            <person name="Kim C.-H."/>
            <person name="Yoo Y."/>
            <person name="Kim J.-J."/>
        </authorList>
    </citation>
    <scope>NUCLEOTIDE SEQUENCE</scope>
    <source>
        <strain evidence="3">GRR-S6-50</strain>
    </source>
</reference>
<dbReference type="GO" id="GO:0000271">
    <property type="term" value="P:polysaccharide biosynthetic process"/>
    <property type="evidence" value="ECO:0007669"/>
    <property type="project" value="TreeGrafter"/>
</dbReference>
<feature type="transmembrane region" description="Helical" evidence="1">
    <location>
        <begin position="138"/>
        <end position="156"/>
    </location>
</feature>
<feature type="transmembrane region" description="Helical" evidence="1">
    <location>
        <begin position="282"/>
        <end position="300"/>
    </location>
</feature>
<keyword evidence="3" id="KW-0012">Acyltransferase</keyword>
<dbReference type="InterPro" id="IPR002656">
    <property type="entry name" value="Acyl_transf_3_dom"/>
</dbReference>
<dbReference type="GO" id="GO:0016747">
    <property type="term" value="F:acyltransferase activity, transferring groups other than amino-acyl groups"/>
    <property type="evidence" value="ECO:0007669"/>
    <property type="project" value="InterPro"/>
</dbReference>
<keyword evidence="3" id="KW-0808">Transferase</keyword>
<keyword evidence="4" id="KW-1185">Reference proteome</keyword>
<evidence type="ECO:0000313" key="3">
    <source>
        <dbReference type="EMBL" id="MCM8557597.1"/>
    </source>
</evidence>
<dbReference type="AlphaFoldDB" id="A0A9X2ELF4"/>
<feature type="transmembrane region" description="Helical" evidence="1">
    <location>
        <begin position="162"/>
        <end position="187"/>
    </location>
</feature>
<evidence type="ECO:0000313" key="4">
    <source>
        <dbReference type="Proteomes" id="UP001155128"/>
    </source>
</evidence>
<dbReference type="GO" id="GO:0016020">
    <property type="term" value="C:membrane"/>
    <property type="evidence" value="ECO:0007669"/>
    <property type="project" value="TreeGrafter"/>
</dbReference>
<organism evidence="3 4">
    <name type="scientific">Sphingomicrobium sediminis</name>
    <dbReference type="NCBI Taxonomy" id="2950949"/>
    <lineage>
        <taxon>Bacteria</taxon>
        <taxon>Pseudomonadati</taxon>
        <taxon>Pseudomonadota</taxon>
        <taxon>Alphaproteobacteria</taxon>
        <taxon>Sphingomonadales</taxon>
        <taxon>Sphingomonadaceae</taxon>
        <taxon>Sphingomicrobium</taxon>
    </lineage>
</organism>
<keyword evidence="1" id="KW-0472">Membrane</keyword>
<proteinExistence type="predicted"/>
<dbReference type="Pfam" id="PF01757">
    <property type="entry name" value="Acyl_transf_3"/>
    <property type="match status" value="1"/>
</dbReference>
<sequence>MTGKLNNLQAMRAVAAGMILVLHGVSIALGLGYPLESLAMLDPWANAGVDLFFVLSGYLMVAIQDRKARSPWRFAADRAARILPLYWFMLAIVTVAGMAGLFAPSSAAHILASFALLSQPLVGADPILYVGWTLEYEAWFYAAFAGAIALGSRVGLLPVLAIAIALMVMVAGAEWVAFEFLLGAMVARLLPRLDTRRHRAVGMAALAIGICGLLASLGLEGSYDLRLIAWGLPATLLLVAALTLPQIGEGALTRAGDASYALYLSHPIVLQLALSIDVPLPWWAQWAGAMLLAFLAGNLLHRRVELPLTEAARWLTKGPRLGWRLRPAP</sequence>
<feature type="transmembrane region" description="Helical" evidence="1">
    <location>
        <begin position="12"/>
        <end position="32"/>
    </location>
</feature>
<dbReference type="Proteomes" id="UP001155128">
    <property type="component" value="Unassembled WGS sequence"/>
</dbReference>
<evidence type="ECO:0000259" key="2">
    <source>
        <dbReference type="Pfam" id="PF01757"/>
    </source>
</evidence>
<feature type="transmembrane region" description="Helical" evidence="1">
    <location>
        <begin position="44"/>
        <end position="63"/>
    </location>
</feature>
<keyword evidence="1" id="KW-1133">Transmembrane helix</keyword>
<feature type="domain" description="Acyltransferase 3" evidence="2">
    <location>
        <begin position="7"/>
        <end position="296"/>
    </location>
</feature>
<evidence type="ECO:0000256" key="1">
    <source>
        <dbReference type="SAM" id="Phobius"/>
    </source>
</evidence>
<keyword evidence="1" id="KW-0812">Transmembrane</keyword>
<name>A0A9X2ELF4_9SPHN</name>
<dbReference type="RefSeq" id="WP_252113785.1">
    <property type="nucleotide sequence ID" value="NZ_JAMSHT010000001.1"/>
</dbReference>